<dbReference type="Gene3D" id="3.40.30.10">
    <property type="entry name" value="Glutaredoxin"/>
    <property type="match status" value="1"/>
</dbReference>
<feature type="domain" description="Thioredoxin" evidence="4">
    <location>
        <begin position="4"/>
        <end position="157"/>
    </location>
</feature>
<evidence type="ECO:0000259" key="4">
    <source>
        <dbReference type="PROSITE" id="PS51352"/>
    </source>
</evidence>
<feature type="active site" description="Cysteine sulfenic acid (-SOH) intermediate; for peroxidase activity" evidence="3">
    <location>
        <position position="46"/>
    </location>
</feature>
<evidence type="ECO:0000256" key="3">
    <source>
        <dbReference type="PIRSR" id="PIRSR000239-1"/>
    </source>
</evidence>
<organism evidence="5 6">
    <name type="scientific">Candidatus Defluviibacterium haderslevense</name>
    <dbReference type="NCBI Taxonomy" id="2981993"/>
    <lineage>
        <taxon>Bacteria</taxon>
        <taxon>Pseudomonadati</taxon>
        <taxon>Bacteroidota</taxon>
        <taxon>Saprospiria</taxon>
        <taxon>Saprospirales</taxon>
        <taxon>Saprospiraceae</taxon>
        <taxon>Candidatus Defluviibacterium</taxon>
    </lineage>
</organism>
<keyword evidence="1" id="KW-0560">Oxidoreductase</keyword>
<evidence type="ECO:0000256" key="1">
    <source>
        <dbReference type="ARBA" id="ARBA00023002"/>
    </source>
</evidence>
<evidence type="ECO:0000313" key="6">
    <source>
        <dbReference type="Proteomes" id="UP000808349"/>
    </source>
</evidence>
<evidence type="ECO:0000313" key="5">
    <source>
        <dbReference type="EMBL" id="MBK9716882.1"/>
    </source>
</evidence>
<dbReference type="Proteomes" id="UP000808349">
    <property type="component" value="Unassembled WGS sequence"/>
</dbReference>
<comment type="caution">
    <text evidence="5">The sequence shown here is derived from an EMBL/GenBank/DDBJ whole genome shotgun (WGS) entry which is preliminary data.</text>
</comment>
<reference evidence="5 6" key="1">
    <citation type="submission" date="2020-10" db="EMBL/GenBank/DDBJ databases">
        <title>Connecting structure to function with the recovery of over 1000 high-quality activated sludge metagenome-assembled genomes encoding full-length rRNA genes using long-read sequencing.</title>
        <authorList>
            <person name="Singleton C.M."/>
            <person name="Petriglieri F."/>
            <person name="Kristensen J.M."/>
            <person name="Kirkegaard R.H."/>
            <person name="Michaelsen T.Y."/>
            <person name="Andersen M.H."/>
            <person name="Karst S.M."/>
            <person name="Dueholm M.S."/>
            <person name="Nielsen P.H."/>
            <person name="Albertsen M."/>
        </authorList>
    </citation>
    <scope>NUCLEOTIDE SEQUENCE [LARGE SCALE GENOMIC DNA]</scope>
    <source>
        <strain evidence="5">Ribe_18-Q3-R11-54_BAT3C.373</strain>
    </source>
</reference>
<dbReference type="InterPro" id="IPR050455">
    <property type="entry name" value="Tpx_Peroxidase_subfamily"/>
</dbReference>
<dbReference type="GO" id="GO:0016209">
    <property type="term" value="F:antioxidant activity"/>
    <property type="evidence" value="ECO:0007669"/>
    <property type="project" value="InterPro"/>
</dbReference>
<dbReference type="Pfam" id="PF00578">
    <property type="entry name" value="AhpC-TSA"/>
    <property type="match status" value="1"/>
</dbReference>
<keyword evidence="2" id="KW-0676">Redox-active center</keyword>
<dbReference type="InterPro" id="IPR000866">
    <property type="entry name" value="AhpC/TSA"/>
</dbReference>
<dbReference type="PANTHER" id="PTHR43110">
    <property type="entry name" value="THIOL PEROXIDASE"/>
    <property type="match status" value="1"/>
</dbReference>
<evidence type="ECO:0000256" key="2">
    <source>
        <dbReference type="ARBA" id="ARBA00023284"/>
    </source>
</evidence>
<dbReference type="InterPro" id="IPR024706">
    <property type="entry name" value="Peroxiredoxin_AhpC-typ"/>
</dbReference>
<dbReference type="PROSITE" id="PS51352">
    <property type="entry name" value="THIOREDOXIN_2"/>
    <property type="match status" value="1"/>
</dbReference>
<sequence length="157" mass="17506">MSILQIGDRAPSFNLFSSEKQEINLQSYAGKNVVLLFFPLAFSGTCTKEVCMMRDDISRYNNINAEVIGISVDSVFTLAKFKEENALPFTLLSDFNKVVIKAYGCLREEFAFGYKGVANRSVFVIDHAGIIKHIEILENPGDLPNFDAVNEVLNSLN</sequence>
<dbReference type="InterPro" id="IPR013766">
    <property type="entry name" value="Thioredoxin_domain"/>
</dbReference>
<dbReference type="PIRSF" id="PIRSF000239">
    <property type="entry name" value="AHPC"/>
    <property type="match status" value="1"/>
</dbReference>
<gene>
    <name evidence="5" type="ORF">IPO85_05085</name>
</gene>
<name>A0A9D7S6Q4_9BACT</name>
<dbReference type="GO" id="GO:0016491">
    <property type="term" value="F:oxidoreductase activity"/>
    <property type="evidence" value="ECO:0007669"/>
    <property type="project" value="UniProtKB-KW"/>
</dbReference>
<dbReference type="AlphaFoldDB" id="A0A9D7S6Q4"/>
<dbReference type="SUPFAM" id="SSF52833">
    <property type="entry name" value="Thioredoxin-like"/>
    <property type="match status" value="1"/>
</dbReference>
<protein>
    <submittedName>
        <fullName evidence="5">Redoxin domain-containing protein</fullName>
    </submittedName>
</protein>
<dbReference type="EMBL" id="JADKFW010000004">
    <property type="protein sequence ID" value="MBK9716882.1"/>
    <property type="molecule type" value="Genomic_DNA"/>
</dbReference>
<dbReference type="PANTHER" id="PTHR43110:SF1">
    <property type="entry name" value="THIOL PEROXIDASE"/>
    <property type="match status" value="1"/>
</dbReference>
<proteinExistence type="predicted"/>
<accession>A0A9D7S6Q4</accession>
<dbReference type="InterPro" id="IPR036249">
    <property type="entry name" value="Thioredoxin-like_sf"/>
</dbReference>